<protein>
    <submittedName>
        <fullName evidence="1">Uncharacterized protein</fullName>
    </submittedName>
</protein>
<dbReference type="Proteomes" id="UP000308600">
    <property type="component" value="Unassembled WGS sequence"/>
</dbReference>
<keyword evidence="2" id="KW-1185">Reference proteome</keyword>
<reference evidence="1 2" key="1">
    <citation type="journal article" date="2019" name="Nat. Ecol. Evol.">
        <title>Megaphylogeny resolves global patterns of mushroom evolution.</title>
        <authorList>
            <person name="Varga T."/>
            <person name="Krizsan K."/>
            <person name="Foldi C."/>
            <person name="Dima B."/>
            <person name="Sanchez-Garcia M."/>
            <person name="Sanchez-Ramirez S."/>
            <person name="Szollosi G.J."/>
            <person name="Szarkandi J.G."/>
            <person name="Papp V."/>
            <person name="Albert L."/>
            <person name="Andreopoulos W."/>
            <person name="Angelini C."/>
            <person name="Antonin V."/>
            <person name="Barry K.W."/>
            <person name="Bougher N.L."/>
            <person name="Buchanan P."/>
            <person name="Buyck B."/>
            <person name="Bense V."/>
            <person name="Catcheside P."/>
            <person name="Chovatia M."/>
            <person name="Cooper J."/>
            <person name="Damon W."/>
            <person name="Desjardin D."/>
            <person name="Finy P."/>
            <person name="Geml J."/>
            <person name="Haridas S."/>
            <person name="Hughes K."/>
            <person name="Justo A."/>
            <person name="Karasinski D."/>
            <person name="Kautmanova I."/>
            <person name="Kiss B."/>
            <person name="Kocsube S."/>
            <person name="Kotiranta H."/>
            <person name="LaButti K.M."/>
            <person name="Lechner B.E."/>
            <person name="Liimatainen K."/>
            <person name="Lipzen A."/>
            <person name="Lukacs Z."/>
            <person name="Mihaltcheva S."/>
            <person name="Morgado L.N."/>
            <person name="Niskanen T."/>
            <person name="Noordeloos M.E."/>
            <person name="Ohm R.A."/>
            <person name="Ortiz-Santana B."/>
            <person name="Ovrebo C."/>
            <person name="Racz N."/>
            <person name="Riley R."/>
            <person name="Savchenko A."/>
            <person name="Shiryaev A."/>
            <person name="Soop K."/>
            <person name="Spirin V."/>
            <person name="Szebenyi C."/>
            <person name="Tomsovsky M."/>
            <person name="Tulloss R.E."/>
            <person name="Uehling J."/>
            <person name="Grigoriev I.V."/>
            <person name="Vagvolgyi C."/>
            <person name="Papp T."/>
            <person name="Martin F.M."/>
            <person name="Miettinen O."/>
            <person name="Hibbett D.S."/>
            <person name="Nagy L.G."/>
        </authorList>
    </citation>
    <scope>NUCLEOTIDE SEQUENCE [LARGE SCALE GENOMIC DNA]</scope>
    <source>
        <strain evidence="1 2">NL-1719</strain>
    </source>
</reference>
<proteinExistence type="predicted"/>
<evidence type="ECO:0000313" key="2">
    <source>
        <dbReference type="Proteomes" id="UP000308600"/>
    </source>
</evidence>
<dbReference type="EMBL" id="ML208262">
    <property type="protein sequence ID" value="TFK75657.1"/>
    <property type="molecule type" value="Genomic_DNA"/>
</dbReference>
<organism evidence="1 2">
    <name type="scientific">Pluteus cervinus</name>
    <dbReference type="NCBI Taxonomy" id="181527"/>
    <lineage>
        <taxon>Eukaryota</taxon>
        <taxon>Fungi</taxon>
        <taxon>Dikarya</taxon>
        <taxon>Basidiomycota</taxon>
        <taxon>Agaricomycotina</taxon>
        <taxon>Agaricomycetes</taxon>
        <taxon>Agaricomycetidae</taxon>
        <taxon>Agaricales</taxon>
        <taxon>Pluteineae</taxon>
        <taxon>Pluteaceae</taxon>
        <taxon>Pluteus</taxon>
    </lineage>
</organism>
<accession>A0ACD3BDG8</accession>
<name>A0ACD3BDG8_9AGAR</name>
<sequence>MFNLIRRISYSVIPRSDRPWADDRECRLLLTLVGGDEMYSGVMSATVLTSGAAVLVYVRA</sequence>
<gene>
    <name evidence="1" type="ORF">BDN72DRAFT_831985</name>
</gene>
<evidence type="ECO:0000313" key="1">
    <source>
        <dbReference type="EMBL" id="TFK75657.1"/>
    </source>
</evidence>